<evidence type="ECO:0000313" key="1">
    <source>
        <dbReference type="EMBL" id="CAG8691135.1"/>
    </source>
</evidence>
<reference evidence="1" key="1">
    <citation type="submission" date="2021-06" db="EMBL/GenBank/DDBJ databases">
        <authorList>
            <person name="Kallberg Y."/>
            <person name="Tangrot J."/>
            <person name="Rosling A."/>
        </authorList>
    </citation>
    <scope>NUCLEOTIDE SEQUENCE</scope>
    <source>
        <strain evidence="1">87-6 pot B 2015</strain>
    </source>
</reference>
<comment type="caution">
    <text evidence="1">The sequence shown here is derived from an EMBL/GenBank/DDBJ whole genome shotgun (WGS) entry which is preliminary data.</text>
</comment>
<accession>A0A9N9HLV3</accession>
<dbReference type="AlphaFoldDB" id="A0A9N9HLV3"/>
<dbReference type="EMBL" id="CAJVPP010007726">
    <property type="protein sequence ID" value="CAG8691135.1"/>
    <property type="molecule type" value="Genomic_DNA"/>
</dbReference>
<proteinExistence type="predicted"/>
<feature type="non-terminal residue" evidence="1">
    <location>
        <position position="1"/>
    </location>
</feature>
<protein>
    <submittedName>
        <fullName evidence="1">10510_t:CDS:1</fullName>
    </submittedName>
</protein>
<name>A0A9N9HLV3_FUNMO</name>
<gene>
    <name evidence="1" type="ORF">FMOSSE_LOCUS13351</name>
</gene>
<sequence>LEDENVITLSNEFDNNESIERNFDDSSKDEEEDIEIPISKKQKLLEVEEPVTLEDQEALALKLLNLF</sequence>
<keyword evidence="2" id="KW-1185">Reference proteome</keyword>
<evidence type="ECO:0000313" key="2">
    <source>
        <dbReference type="Proteomes" id="UP000789375"/>
    </source>
</evidence>
<dbReference type="Proteomes" id="UP000789375">
    <property type="component" value="Unassembled WGS sequence"/>
</dbReference>
<organism evidence="1 2">
    <name type="scientific">Funneliformis mosseae</name>
    <name type="common">Endomycorrhizal fungus</name>
    <name type="synonym">Glomus mosseae</name>
    <dbReference type="NCBI Taxonomy" id="27381"/>
    <lineage>
        <taxon>Eukaryota</taxon>
        <taxon>Fungi</taxon>
        <taxon>Fungi incertae sedis</taxon>
        <taxon>Mucoromycota</taxon>
        <taxon>Glomeromycotina</taxon>
        <taxon>Glomeromycetes</taxon>
        <taxon>Glomerales</taxon>
        <taxon>Glomeraceae</taxon>
        <taxon>Funneliformis</taxon>
    </lineage>
</organism>